<name>A0ABR6A127_9HYPH</name>
<dbReference type="Proteomes" id="UP000539787">
    <property type="component" value="Unassembled WGS sequence"/>
</dbReference>
<sequence length="494" mass="53710">MASAAEPTPSKVPSTVKASVCRIVQSVNPHALTYLDEAKRFNRNKRIHRRKVIPELAFGEVIGDAQPTRPLALDGSGGQAHPIALAEAAPPPINFDYNAQISDVGTADTASHVCEPTVAQNGNIIFVTGNWFACVSTDGGQNYSFVDPSRSFPDPPNSRFCCDQIAIYSSHTDLFFWLLQYSEDDKGENVQRIAYASTADVVAGTWNFFDISSKALGFKGAWLDYPDLAVSSTFLYMTTNAFRGNQWAGTAIARVSLASIVNGAITAEKVISKTLFNFRVAQQPEGTVYWASHVTNSRIQVYAWPDASPTATSFEIDVPTFNSDQPYRSTTPDNRDWLERVDRRMTGGTQAGQQLFFAWTAGAGGVNARPNPYVQIACVDIATRALLDSINLWDPVDAIACAALGTNGENEVGISYSIGGPGRFPSHIVGILTNPPTYKLTFAGQRGPNDRKWGDYLSVRRCHPDNNRFIASGYTLVNAAGNNDATPNITIFGR</sequence>
<reference evidence="1 2" key="1">
    <citation type="submission" date="2020-07" db="EMBL/GenBank/DDBJ databases">
        <authorList>
            <person name="Sun Q."/>
        </authorList>
    </citation>
    <scope>NUCLEOTIDE SEQUENCE [LARGE SCALE GENOMIC DNA]</scope>
    <source>
        <strain evidence="1 2">WYCCWR 11317</strain>
    </source>
</reference>
<protein>
    <submittedName>
        <fullName evidence="1">Uncharacterized protein</fullName>
    </submittedName>
</protein>
<dbReference type="RefSeq" id="WP_182208026.1">
    <property type="nucleotide sequence ID" value="NZ_JACGBJ010000001.1"/>
</dbReference>
<comment type="caution">
    <text evidence="1">The sequence shown here is derived from an EMBL/GenBank/DDBJ whole genome shotgun (WGS) entry which is preliminary data.</text>
</comment>
<proteinExistence type="predicted"/>
<evidence type="ECO:0000313" key="2">
    <source>
        <dbReference type="Proteomes" id="UP000539787"/>
    </source>
</evidence>
<dbReference type="EMBL" id="JACGBJ010000001">
    <property type="protein sequence ID" value="MBA5800318.1"/>
    <property type="molecule type" value="Genomic_DNA"/>
</dbReference>
<gene>
    <name evidence="1" type="ORF">HX902_01485</name>
</gene>
<keyword evidence="2" id="KW-1185">Reference proteome</keyword>
<evidence type="ECO:0000313" key="1">
    <source>
        <dbReference type="EMBL" id="MBA5800318.1"/>
    </source>
</evidence>
<accession>A0ABR6A127</accession>
<organism evidence="1 2">
    <name type="scientific">Rhizobium changzhiense</name>
    <dbReference type="NCBI Taxonomy" id="2692317"/>
    <lineage>
        <taxon>Bacteria</taxon>
        <taxon>Pseudomonadati</taxon>
        <taxon>Pseudomonadota</taxon>
        <taxon>Alphaproteobacteria</taxon>
        <taxon>Hyphomicrobiales</taxon>
        <taxon>Rhizobiaceae</taxon>
        <taxon>Rhizobium/Agrobacterium group</taxon>
        <taxon>Rhizobium</taxon>
    </lineage>
</organism>